<evidence type="ECO:0000313" key="3">
    <source>
        <dbReference type="Proteomes" id="UP000215914"/>
    </source>
</evidence>
<dbReference type="Proteomes" id="UP000215914">
    <property type="component" value="Unassembled WGS sequence"/>
</dbReference>
<evidence type="ECO:0000313" key="2">
    <source>
        <dbReference type="EMBL" id="KAF5779284.1"/>
    </source>
</evidence>
<organism evidence="2 3">
    <name type="scientific">Helianthus annuus</name>
    <name type="common">Common sunflower</name>
    <dbReference type="NCBI Taxonomy" id="4232"/>
    <lineage>
        <taxon>Eukaryota</taxon>
        <taxon>Viridiplantae</taxon>
        <taxon>Streptophyta</taxon>
        <taxon>Embryophyta</taxon>
        <taxon>Tracheophyta</taxon>
        <taxon>Spermatophyta</taxon>
        <taxon>Magnoliopsida</taxon>
        <taxon>eudicotyledons</taxon>
        <taxon>Gunneridae</taxon>
        <taxon>Pentapetalae</taxon>
        <taxon>asterids</taxon>
        <taxon>campanulids</taxon>
        <taxon>Asterales</taxon>
        <taxon>Asteraceae</taxon>
        <taxon>Asteroideae</taxon>
        <taxon>Heliantheae alliance</taxon>
        <taxon>Heliantheae</taxon>
        <taxon>Helianthus</taxon>
    </lineage>
</organism>
<reference evidence="2" key="1">
    <citation type="journal article" date="2017" name="Nature">
        <title>The sunflower genome provides insights into oil metabolism, flowering and Asterid evolution.</title>
        <authorList>
            <person name="Badouin H."/>
            <person name="Gouzy J."/>
            <person name="Grassa C.J."/>
            <person name="Murat F."/>
            <person name="Staton S.E."/>
            <person name="Cottret L."/>
            <person name="Lelandais-Briere C."/>
            <person name="Owens G.L."/>
            <person name="Carrere S."/>
            <person name="Mayjonade B."/>
            <person name="Legrand L."/>
            <person name="Gill N."/>
            <person name="Kane N.C."/>
            <person name="Bowers J.E."/>
            <person name="Hubner S."/>
            <person name="Bellec A."/>
            <person name="Berard A."/>
            <person name="Berges H."/>
            <person name="Blanchet N."/>
            <person name="Boniface M.C."/>
            <person name="Brunel D."/>
            <person name="Catrice O."/>
            <person name="Chaidir N."/>
            <person name="Claudel C."/>
            <person name="Donnadieu C."/>
            <person name="Faraut T."/>
            <person name="Fievet G."/>
            <person name="Helmstetter N."/>
            <person name="King M."/>
            <person name="Knapp S.J."/>
            <person name="Lai Z."/>
            <person name="Le Paslier M.C."/>
            <person name="Lippi Y."/>
            <person name="Lorenzon L."/>
            <person name="Mandel J.R."/>
            <person name="Marage G."/>
            <person name="Marchand G."/>
            <person name="Marquand E."/>
            <person name="Bret-Mestries E."/>
            <person name="Morien E."/>
            <person name="Nambeesan S."/>
            <person name="Nguyen T."/>
            <person name="Pegot-Espagnet P."/>
            <person name="Pouilly N."/>
            <person name="Raftis F."/>
            <person name="Sallet E."/>
            <person name="Schiex T."/>
            <person name="Thomas J."/>
            <person name="Vandecasteele C."/>
            <person name="Vares D."/>
            <person name="Vear F."/>
            <person name="Vautrin S."/>
            <person name="Crespi M."/>
            <person name="Mangin B."/>
            <person name="Burke J.M."/>
            <person name="Salse J."/>
            <person name="Munos S."/>
            <person name="Vincourt P."/>
            <person name="Rieseberg L.H."/>
            <person name="Langlade N.B."/>
        </authorList>
    </citation>
    <scope>NUCLEOTIDE SEQUENCE</scope>
    <source>
        <tissue evidence="2">Leaves</tissue>
    </source>
</reference>
<keyword evidence="3" id="KW-1185">Reference proteome</keyword>
<feature type="chain" id="PRO_5039895319" description="Secreted protein" evidence="1">
    <location>
        <begin position="24"/>
        <end position="96"/>
    </location>
</feature>
<dbReference type="Gramene" id="mRNA:HanXRQr2_Chr12g0557561">
    <property type="protein sequence ID" value="mRNA:HanXRQr2_Chr12g0557561"/>
    <property type="gene ID" value="HanXRQr2_Chr12g0557561"/>
</dbReference>
<name>A0A9K3MXE2_HELAN</name>
<comment type="caution">
    <text evidence="2">The sequence shown here is derived from an EMBL/GenBank/DDBJ whole genome shotgun (WGS) entry which is preliminary data.</text>
</comment>
<evidence type="ECO:0000256" key="1">
    <source>
        <dbReference type="SAM" id="SignalP"/>
    </source>
</evidence>
<gene>
    <name evidence="2" type="ORF">HanXRQr2_Chr12g0557561</name>
</gene>
<dbReference type="AlphaFoldDB" id="A0A9K3MXE2"/>
<feature type="signal peptide" evidence="1">
    <location>
        <begin position="1"/>
        <end position="23"/>
    </location>
</feature>
<dbReference type="EMBL" id="MNCJ02000327">
    <property type="protein sequence ID" value="KAF5779284.1"/>
    <property type="molecule type" value="Genomic_DNA"/>
</dbReference>
<accession>A0A9K3MXE2</accession>
<proteinExistence type="predicted"/>
<sequence>MCCFRCAIFTLQPFLLQIRVAGAGGVASSEKPPERGVVGVCLRGKRWWFRGIVAGNNHRRSRRRRCWFAPPCLSPELFLSLASSLSLRLSVPSPCV</sequence>
<evidence type="ECO:0008006" key="4">
    <source>
        <dbReference type="Google" id="ProtNLM"/>
    </source>
</evidence>
<keyword evidence="1" id="KW-0732">Signal</keyword>
<protein>
    <recommendedName>
        <fullName evidence="4">Secreted protein</fullName>
    </recommendedName>
</protein>
<reference evidence="2" key="2">
    <citation type="submission" date="2020-06" db="EMBL/GenBank/DDBJ databases">
        <title>Helianthus annuus Genome sequencing and assembly Release 2.</title>
        <authorList>
            <person name="Gouzy J."/>
            <person name="Langlade N."/>
            <person name="Munos S."/>
        </authorList>
    </citation>
    <scope>NUCLEOTIDE SEQUENCE</scope>
    <source>
        <tissue evidence="2">Leaves</tissue>
    </source>
</reference>